<sequence length="426" mass="48102">MVLRTVIWVAESFGVPLAPEKTEGPCTSLSFLGIVIDSINWEFRLPEEKVVGLRSEVARARRLKKLPLLLERPLLMHPMILFALAAAAWHWLLQDIVPVYQIKGISKLVKLCLPKVQCFCDSLTSPPSERQFNALLMSVASLRSNVFFSNPHIWEKSRYILFVHMLINDTLYLALGNFLLLSTIYSLSLPVPVCFMLQTLATCSFRVTPYNLAVMSLERYVAICFPLRHLEFCTAKKARSMILVIWVIGVCPSIADLTVIMYSIEKSFLSLYVACDVPLLALTPQQNVIKSIINFFSFTMVALIIAFTYIKIMLVARKIGSVGSSALKARKTVMLHAFQLILCLVSFISTITETVFIKYISYLLISNFLIFTCLLGKVKSLPKLEDRWVQPGPAAWKASPNQGFKLEEANLHIPGAFWEKRRVSLS</sequence>
<name>A0ABN9MJN5_9NEOB</name>
<evidence type="ECO:0000313" key="8">
    <source>
        <dbReference type="Proteomes" id="UP001176940"/>
    </source>
</evidence>
<evidence type="ECO:0000313" key="7">
    <source>
        <dbReference type="EMBL" id="CAJ0966992.1"/>
    </source>
</evidence>
<comment type="subcellular location">
    <subcellularLocation>
        <location evidence="1">Membrane</location>
    </subcellularLocation>
</comment>
<protein>
    <recommendedName>
        <fullName evidence="6">G-protein coupled receptors family 1 profile domain-containing protein</fullName>
    </recommendedName>
</protein>
<dbReference type="SUPFAM" id="SSF81321">
    <property type="entry name" value="Family A G protein-coupled receptor-like"/>
    <property type="match status" value="1"/>
</dbReference>
<accession>A0ABN9MJN5</accession>
<keyword evidence="2 5" id="KW-0812">Transmembrane</keyword>
<organism evidence="7 8">
    <name type="scientific">Ranitomeya imitator</name>
    <name type="common">mimic poison frog</name>
    <dbReference type="NCBI Taxonomy" id="111125"/>
    <lineage>
        <taxon>Eukaryota</taxon>
        <taxon>Metazoa</taxon>
        <taxon>Chordata</taxon>
        <taxon>Craniata</taxon>
        <taxon>Vertebrata</taxon>
        <taxon>Euteleostomi</taxon>
        <taxon>Amphibia</taxon>
        <taxon>Batrachia</taxon>
        <taxon>Anura</taxon>
        <taxon>Neobatrachia</taxon>
        <taxon>Hyloidea</taxon>
        <taxon>Dendrobatidae</taxon>
        <taxon>Dendrobatinae</taxon>
        <taxon>Ranitomeya</taxon>
    </lineage>
</organism>
<proteinExistence type="predicted"/>
<feature type="domain" description="G-protein coupled receptors family 1 profile" evidence="6">
    <location>
        <begin position="132"/>
        <end position="347"/>
    </location>
</feature>
<dbReference type="EMBL" id="CAUEEQ010077953">
    <property type="protein sequence ID" value="CAJ0966992.1"/>
    <property type="molecule type" value="Genomic_DNA"/>
</dbReference>
<comment type="caution">
    <text evidence="7">The sequence shown here is derived from an EMBL/GenBank/DDBJ whole genome shotgun (WGS) entry which is preliminary data.</text>
</comment>
<dbReference type="PANTHER" id="PTHR26451:SF991">
    <property type="entry name" value="ODORANT RECEPTOR"/>
    <property type="match status" value="1"/>
</dbReference>
<evidence type="ECO:0000256" key="5">
    <source>
        <dbReference type="SAM" id="Phobius"/>
    </source>
</evidence>
<feature type="transmembrane region" description="Helical" evidence="5">
    <location>
        <begin position="242"/>
        <end position="264"/>
    </location>
</feature>
<gene>
    <name evidence="7" type="ORF">RIMI_LOCUS21864642</name>
</gene>
<evidence type="ECO:0000256" key="2">
    <source>
        <dbReference type="ARBA" id="ARBA00022692"/>
    </source>
</evidence>
<evidence type="ECO:0000256" key="4">
    <source>
        <dbReference type="ARBA" id="ARBA00023136"/>
    </source>
</evidence>
<keyword evidence="3 5" id="KW-1133">Transmembrane helix</keyword>
<feature type="transmembrane region" description="Helical" evidence="5">
    <location>
        <begin position="74"/>
        <end position="92"/>
    </location>
</feature>
<dbReference type="PANTHER" id="PTHR26451">
    <property type="entry name" value="G_PROTEIN_RECEP_F1_2 DOMAIN-CONTAINING PROTEIN"/>
    <property type="match status" value="1"/>
</dbReference>
<keyword evidence="8" id="KW-1185">Reference proteome</keyword>
<evidence type="ECO:0000256" key="1">
    <source>
        <dbReference type="ARBA" id="ARBA00004370"/>
    </source>
</evidence>
<dbReference type="Pfam" id="PF00001">
    <property type="entry name" value="7tm_1"/>
    <property type="match status" value="1"/>
</dbReference>
<feature type="transmembrane region" description="Helical" evidence="5">
    <location>
        <begin position="292"/>
        <end position="312"/>
    </location>
</feature>
<dbReference type="Gene3D" id="1.20.1070.10">
    <property type="entry name" value="Rhodopsin 7-helix transmembrane proteins"/>
    <property type="match status" value="1"/>
</dbReference>
<evidence type="ECO:0000256" key="3">
    <source>
        <dbReference type="ARBA" id="ARBA00022989"/>
    </source>
</evidence>
<keyword evidence="4 5" id="KW-0472">Membrane</keyword>
<feature type="transmembrane region" description="Helical" evidence="5">
    <location>
        <begin position="333"/>
        <end position="351"/>
    </location>
</feature>
<dbReference type="InterPro" id="IPR000276">
    <property type="entry name" value="GPCR_Rhodpsn"/>
</dbReference>
<dbReference type="PROSITE" id="PS50262">
    <property type="entry name" value="G_PROTEIN_RECEP_F1_2"/>
    <property type="match status" value="1"/>
</dbReference>
<reference evidence="7" key="1">
    <citation type="submission" date="2023-07" db="EMBL/GenBank/DDBJ databases">
        <authorList>
            <person name="Stuckert A."/>
        </authorList>
    </citation>
    <scope>NUCLEOTIDE SEQUENCE</scope>
</reference>
<dbReference type="CDD" id="cd00637">
    <property type="entry name" value="7tm_classA_rhodopsin-like"/>
    <property type="match status" value="1"/>
</dbReference>
<dbReference type="Proteomes" id="UP001176940">
    <property type="component" value="Unassembled WGS sequence"/>
</dbReference>
<feature type="transmembrane region" description="Helical" evidence="5">
    <location>
        <begin position="171"/>
        <end position="198"/>
    </location>
</feature>
<dbReference type="InterPro" id="IPR017452">
    <property type="entry name" value="GPCR_Rhodpsn_7TM"/>
</dbReference>
<dbReference type="InterPro" id="IPR052921">
    <property type="entry name" value="GPCR1_Superfamily_Member"/>
</dbReference>
<evidence type="ECO:0000259" key="6">
    <source>
        <dbReference type="PROSITE" id="PS50262"/>
    </source>
</evidence>